<protein>
    <submittedName>
        <fullName evidence="8">WSC domain-containing protein</fullName>
    </submittedName>
</protein>
<dbReference type="PROSITE" id="PS51212">
    <property type="entry name" value="WSC"/>
    <property type="match status" value="2"/>
</dbReference>
<evidence type="ECO:0000256" key="5">
    <source>
        <dbReference type="ARBA" id="ARBA00023136"/>
    </source>
</evidence>
<feature type="domain" description="WSC" evidence="7">
    <location>
        <begin position="1"/>
        <end position="68"/>
    </location>
</feature>
<dbReference type="AlphaFoldDB" id="A0AAD7DL99"/>
<dbReference type="PANTHER" id="PTHR24269">
    <property type="entry name" value="KREMEN PROTEIN"/>
    <property type="match status" value="1"/>
</dbReference>
<gene>
    <name evidence="8" type="ORF">B0H17DRAFT_932428</name>
</gene>
<evidence type="ECO:0000256" key="4">
    <source>
        <dbReference type="ARBA" id="ARBA00022989"/>
    </source>
</evidence>
<keyword evidence="5" id="KW-0472">Membrane</keyword>
<keyword evidence="2" id="KW-0812">Transmembrane</keyword>
<dbReference type="InterPro" id="IPR002889">
    <property type="entry name" value="WSC_carb-bd"/>
</dbReference>
<accession>A0AAD7DL99</accession>
<comment type="caution">
    <text evidence="8">The sequence shown here is derived from an EMBL/GenBank/DDBJ whole genome shotgun (WGS) entry which is preliminary data.</text>
</comment>
<dbReference type="EMBL" id="JARKIE010000044">
    <property type="protein sequence ID" value="KAJ7693927.1"/>
    <property type="molecule type" value="Genomic_DNA"/>
</dbReference>
<sequence>MTVESCLAFCTSDGFNLAGVEFGSECYCDQALQDSGTLTSEGNCDMPCSGNSNELCGAGNFVDVYWNGILPVAPQNVGPWEYKGCFSDNVNSRALPHPQSISGGVTIETCTAACKANGFGVAGLEVGLECWCSSSLPTSSLLSDAACHTACVANTTEFCGGSSKLSVYEDSAGEICLSTTRATNFNLQAMYFTPPTTGSASVPLHVAIVNTVTLVSYSILTVRRF</sequence>
<keyword evidence="9" id="KW-1185">Reference proteome</keyword>
<keyword evidence="4" id="KW-1133">Transmembrane helix</keyword>
<evidence type="ECO:0000256" key="6">
    <source>
        <dbReference type="ARBA" id="ARBA00023180"/>
    </source>
</evidence>
<reference evidence="8" key="1">
    <citation type="submission" date="2023-03" db="EMBL/GenBank/DDBJ databases">
        <title>Massive genome expansion in bonnet fungi (Mycena s.s.) driven by repeated elements and novel gene families across ecological guilds.</title>
        <authorList>
            <consortium name="Lawrence Berkeley National Laboratory"/>
            <person name="Harder C.B."/>
            <person name="Miyauchi S."/>
            <person name="Viragh M."/>
            <person name="Kuo A."/>
            <person name="Thoen E."/>
            <person name="Andreopoulos B."/>
            <person name="Lu D."/>
            <person name="Skrede I."/>
            <person name="Drula E."/>
            <person name="Henrissat B."/>
            <person name="Morin E."/>
            <person name="Kohler A."/>
            <person name="Barry K."/>
            <person name="LaButti K."/>
            <person name="Morin E."/>
            <person name="Salamov A."/>
            <person name="Lipzen A."/>
            <person name="Mereny Z."/>
            <person name="Hegedus B."/>
            <person name="Baldrian P."/>
            <person name="Stursova M."/>
            <person name="Weitz H."/>
            <person name="Taylor A."/>
            <person name="Grigoriev I.V."/>
            <person name="Nagy L.G."/>
            <person name="Martin F."/>
            <person name="Kauserud H."/>
        </authorList>
    </citation>
    <scope>NUCLEOTIDE SEQUENCE</scope>
    <source>
        <strain evidence="8">CBHHK067</strain>
    </source>
</reference>
<dbReference type="GO" id="GO:0005886">
    <property type="term" value="C:plasma membrane"/>
    <property type="evidence" value="ECO:0007669"/>
    <property type="project" value="TreeGrafter"/>
</dbReference>
<evidence type="ECO:0000313" key="9">
    <source>
        <dbReference type="Proteomes" id="UP001221757"/>
    </source>
</evidence>
<comment type="subcellular location">
    <subcellularLocation>
        <location evidence="1">Membrane</location>
        <topology evidence="1">Single-pass membrane protein</topology>
    </subcellularLocation>
</comment>
<organism evidence="8 9">
    <name type="scientific">Mycena rosella</name>
    <name type="common">Pink bonnet</name>
    <name type="synonym">Agaricus rosellus</name>
    <dbReference type="NCBI Taxonomy" id="1033263"/>
    <lineage>
        <taxon>Eukaryota</taxon>
        <taxon>Fungi</taxon>
        <taxon>Dikarya</taxon>
        <taxon>Basidiomycota</taxon>
        <taxon>Agaricomycotina</taxon>
        <taxon>Agaricomycetes</taxon>
        <taxon>Agaricomycetidae</taxon>
        <taxon>Agaricales</taxon>
        <taxon>Marasmiineae</taxon>
        <taxon>Mycenaceae</taxon>
        <taxon>Mycena</taxon>
    </lineage>
</organism>
<dbReference type="Pfam" id="PF01822">
    <property type="entry name" value="WSC"/>
    <property type="match status" value="2"/>
</dbReference>
<evidence type="ECO:0000256" key="1">
    <source>
        <dbReference type="ARBA" id="ARBA00004167"/>
    </source>
</evidence>
<evidence type="ECO:0000256" key="3">
    <source>
        <dbReference type="ARBA" id="ARBA00022729"/>
    </source>
</evidence>
<dbReference type="PANTHER" id="PTHR24269:SF16">
    <property type="entry name" value="PROTEIN SLG1"/>
    <property type="match status" value="1"/>
</dbReference>
<dbReference type="Proteomes" id="UP001221757">
    <property type="component" value="Unassembled WGS sequence"/>
</dbReference>
<name>A0AAD7DL99_MYCRO</name>
<dbReference type="InterPro" id="IPR051836">
    <property type="entry name" value="Kremen_rcpt"/>
</dbReference>
<evidence type="ECO:0000259" key="7">
    <source>
        <dbReference type="PROSITE" id="PS51212"/>
    </source>
</evidence>
<keyword evidence="6" id="KW-0325">Glycoprotein</keyword>
<feature type="domain" description="WSC" evidence="7">
    <location>
        <begin position="79"/>
        <end position="171"/>
    </location>
</feature>
<evidence type="ECO:0000256" key="2">
    <source>
        <dbReference type="ARBA" id="ARBA00022692"/>
    </source>
</evidence>
<dbReference type="SMART" id="SM00321">
    <property type="entry name" value="WSC"/>
    <property type="match status" value="2"/>
</dbReference>
<evidence type="ECO:0000313" key="8">
    <source>
        <dbReference type="EMBL" id="KAJ7693927.1"/>
    </source>
</evidence>
<keyword evidence="3" id="KW-0732">Signal</keyword>
<proteinExistence type="predicted"/>